<gene>
    <name evidence="1" type="ORF">KHM83_01860</name>
</gene>
<organism evidence="1 2">
    <name type="scientific">Fusibacter paucivorans</name>
    <dbReference type="NCBI Taxonomy" id="76009"/>
    <lineage>
        <taxon>Bacteria</taxon>
        <taxon>Bacillati</taxon>
        <taxon>Bacillota</taxon>
        <taxon>Clostridia</taxon>
        <taxon>Eubacteriales</taxon>
        <taxon>Eubacteriales Family XII. Incertae Sedis</taxon>
        <taxon>Fusibacter</taxon>
    </lineage>
</organism>
<proteinExistence type="predicted"/>
<name>A0ABS5PK01_9FIRM</name>
<evidence type="ECO:0008006" key="3">
    <source>
        <dbReference type="Google" id="ProtNLM"/>
    </source>
</evidence>
<dbReference type="Proteomes" id="UP000746471">
    <property type="component" value="Unassembled WGS sequence"/>
</dbReference>
<dbReference type="EMBL" id="JAHBCL010000002">
    <property type="protein sequence ID" value="MBS7525418.1"/>
    <property type="molecule type" value="Genomic_DNA"/>
</dbReference>
<accession>A0ABS5PK01</accession>
<evidence type="ECO:0000313" key="2">
    <source>
        <dbReference type="Proteomes" id="UP000746471"/>
    </source>
</evidence>
<protein>
    <recommendedName>
        <fullName evidence="3">Transcriptional regulator</fullName>
    </recommendedName>
</protein>
<evidence type="ECO:0000313" key="1">
    <source>
        <dbReference type="EMBL" id="MBS7525418.1"/>
    </source>
</evidence>
<sequence>MIVKLGLIISESHVVYIKEMQQKLERYCQMQLCVIRDFPDIVNCYLKHYNDVDAFILSGPTLSNYLNKNINPIDKPCYVIYDDDANILKHLFKLFVNHPEIDSSRVYFDSASDNMIETLSEIFPADKRPYVFPFFEEDLDLYAERIFQKHLSLWQNNQIDLSVTRFGMHIDRMKAAGMRCYFVEPSEKYVYNLLMQAINHVKLEKLSANKIVVGYISFAPDERLSQDNFEREYYIDKLYRETMSFAKTSDYEFVIQQREEVIAMFSTFEEIALITNDFTNCQLQLHFKDTIRKKIAIGYGSGQNITQAKTNAVTALNNALESGGDKSYFVDDDHRVFGPLEAGERLLYSNQPNGAIMRLSNDLNISSAYLQKLIAYAAKNKTNRLATDEVASLLDIALRSANRILNRIVDHGGAVVMTEKKQASKGRPKKYYQMLFLDSNGNLIRFQV</sequence>
<keyword evidence="2" id="KW-1185">Reference proteome</keyword>
<comment type="caution">
    <text evidence="1">The sequence shown here is derived from an EMBL/GenBank/DDBJ whole genome shotgun (WGS) entry which is preliminary data.</text>
</comment>
<dbReference type="RefSeq" id="WP_213235199.1">
    <property type="nucleotide sequence ID" value="NZ_JAHBCL010000002.1"/>
</dbReference>
<reference evidence="1 2" key="1">
    <citation type="submission" date="2021-05" db="EMBL/GenBank/DDBJ databases">
        <title>Fusibacter ferrireducens sp. nov., an anaerobic, sulfur- and Fe-reducing bacterium isolated from the mangrove sediment.</title>
        <authorList>
            <person name="Qiu D."/>
        </authorList>
    </citation>
    <scope>NUCLEOTIDE SEQUENCE [LARGE SCALE GENOMIC DNA]</scope>
    <source>
        <strain evidence="1 2">DSM 12116</strain>
    </source>
</reference>